<feature type="region of interest" description="Disordered" evidence="1">
    <location>
        <begin position="1"/>
        <end position="30"/>
    </location>
</feature>
<feature type="region of interest" description="Disordered" evidence="1">
    <location>
        <begin position="756"/>
        <end position="809"/>
    </location>
</feature>
<evidence type="ECO:0000259" key="2">
    <source>
        <dbReference type="Pfam" id="PF03184"/>
    </source>
</evidence>
<dbReference type="PANTHER" id="PTHR19303:SF74">
    <property type="entry name" value="POGO TRANSPOSABLE ELEMENT WITH KRAB DOMAIN"/>
    <property type="match status" value="1"/>
</dbReference>
<dbReference type="GO" id="GO:0003677">
    <property type="term" value="F:DNA binding"/>
    <property type="evidence" value="ECO:0007669"/>
    <property type="project" value="TreeGrafter"/>
</dbReference>
<dbReference type="GO" id="GO:0005634">
    <property type="term" value="C:nucleus"/>
    <property type="evidence" value="ECO:0007669"/>
    <property type="project" value="TreeGrafter"/>
</dbReference>
<dbReference type="OrthoDB" id="3672963at2759"/>
<dbReference type="InterPro" id="IPR004875">
    <property type="entry name" value="DDE_SF_endonuclease_dom"/>
</dbReference>
<reference evidence="3" key="1">
    <citation type="submission" date="2021-12" db="EMBL/GenBank/DDBJ databases">
        <title>Curvularia clavata genome.</title>
        <authorList>
            <person name="Cao Y."/>
        </authorList>
    </citation>
    <scope>NUCLEOTIDE SEQUENCE</scope>
    <source>
        <strain evidence="3">Yc1106</strain>
    </source>
</reference>
<evidence type="ECO:0000313" key="4">
    <source>
        <dbReference type="Proteomes" id="UP001056012"/>
    </source>
</evidence>
<protein>
    <recommendedName>
        <fullName evidence="2">DDE-1 domain-containing protein</fullName>
    </recommendedName>
</protein>
<sequence length="809" mass="90944">MTNAPHKYTSRSRILHGIHTPPGSPDVKETSLRGRLQNLLDELPQDLPTYYHEALLDDLCFLLSSPLFLYAIGPRIRRGKPTPATSPNKTITTRVPVPSDLGYNCVHNPKTKLDMSNLRMEIKLDEKGWATRLLYNTAKLIEGREYLPPNDTGFVPSFRFFCEEVEFLGYEFRAREHATAVARGMAVDNKTRKRGSESPLGVDEKKKRRLVKLKIRFKMARGEYHHNAKAAVVPVANSFYQDEKAVLSYHLQAPVENHADKPKLTAGDYTAVIIDPDPKANADSEDASHGRVTEHIPAIRWACLTLLSTDCGEMTGFLSLRALAMAFDVPRSTLQTRVSGTQPRSETLTGVVFHPISSTCDEWQTLYSPRVAKIHLHYLQRASSEDPIAITAWFKLVEETRQTYGVLDQDIYNFDETGFVMGVAATSKVVTSSNRVGRAVVIQPGNREWVTAIECVNASGWCLPPFIILSGKVHQSSWYRDLPLDWTIGVSDNGWTIDELGLEWVKHFNQHTAARTAGVYRLIILDGHSSHATPEFDQYCADNKIITLCMPPHTSHLLQPLDVSCYSPLKRAYGREIEELARQGIYHVDKIDFLTAYTRIRPTIFTQQNIQSGFRTTGLVPSCPDRVLSSLTVVRTPSPPQTTVDDNVTAQAAAQTETPHTVEQLQQQVRYLQERLRRQPESPTSIAIRQLAKSAQLAMQSAVILAEENKKLREENQRQRQKQNQPRQYIASGGVLQVQQARQLALEAERVVVEAEQSEGSQRRQRAPPTCTNCHIQGHTRTSFNVKDQSSGQISHPATPPNLTRRSIQ</sequence>
<gene>
    <name evidence="3" type="ORF">yc1106_09090</name>
</gene>
<evidence type="ECO:0000256" key="1">
    <source>
        <dbReference type="SAM" id="MobiDB-lite"/>
    </source>
</evidence>
<organism evidence="3 4">
    <name type="scientific">Curvularia clavata</name>
    <dbReference type="NCBI Taxonomy" id="95742"/>
    <lineage>
        <taxon>Eukaryota</taxon>
        <taxon>Fungi</taxon>
        <taxon>Dikarya</taxon>
        <taxon>Ascomycota</taxon>
        <taxon>Pezizomycotina</taxon>
        <taxon>Dothideomycetes</taxon>
        <taxon>Pleosporomycetidae</taxon>
        <taxon>Pleosporales</taxon>
        <taxon>Pleosporineae</taxon>
        <taxon>Pleosporaceae</taxon>
        <taxon>Curvularia</taxon>
    </lineage>
</organism>
<accession>A0A9Q9DXT0</accession>
<keyword evidence="4" id="KW-1185">Reference proteome</keyword>
<dbReference type="Pfam" id="PF03184">
    <property type="entry name" value="DDE_1"/>
    <property type="match status" value="1"/>
</dbReference>
<feature type="domain" description="DDE-1" evidence="2">
    <location>
        <begin position="447"/>
        <end position="601"/>
    </location>
</feature>
<evidence type="ECO:0000313" key="3">
    <source>
        <dbReference type="EMBL" id="USP81816.1"/>
    </source>
</evidence>
<dbReference type="VEuPathDB" id="FungiDB:yc1106_09090"/>
<dbReference type="PANTHER" id="PTHR19303">
    <property type="entry name" value="TRANSPOSON"/>
    <property type="match status" value="1"/>
</dbReference>
<proteinExistence type="predicted"/>
<dbReference type="Proteomes" id="UP001056012">
    <property type="component" value="Chromosome 7"/>
</dbReference>
<dbReference type="AlphaFoldDB" id="A0A9Q9DXT0"/>
<dbReference type="InterPro" id="IPR050863">
    <property type="entry name" value="CenT-Element_Derived"/>
</dbReference>
<dbReference type="EMBL" id="CP089280">
    <property type="protein sequence ID" value="USP81816.1"/>
    <property type="molecule type" value="Genomic_DNA"/>
</dbReference>
<name>A0A9Q9DXT0_CURCL</name>
<feature type="compositionally biased region" description="Polar residues" evidence="1">
    <location>
        <begin position="770"/>
        <end position="809"/>
    </location>
</feature>